<comment type="caution">
    <text evidence="20">The sequence shown here is derived from an EMBL/GenBank/DDBJ whole genome shotgun (WGS) entry which is preliminary data.</text>
</comment>
<evidence type="ECO:0000256" key="14">
    <source>
        <dbReference type="ARBA" id="ARBA00023145"/>
    </source>
</evidence>
<keyword evidence="13" id="KW-0482">Metalloprotease</keyword>
<keyword evidence="7" id="KW-0645">Protease</keyword>
<feature type="active site" description="Proton donor/acceptor" evidence="17">
    <location>
        <position position="407"/>
    </location>
</feature>
<feature type="signal peptide" evidence="18">
    <location>
        <begin position="1"/>
        <end position="20"/>
    </location>
</feature>
<evidence type="ECO:0000256" key="4">
    <source>
        <dbReference type="ARBA" id="ARBA00005988"/>
    </source>
</evidence>
<dbReference type="PROSITE" id="PS52035">
    <property type="entry name" value="PEPTIDASE_M14"/>
    <property type="match status" value="1"/>
</dbReference>
<dbReference type="Pfam" id="PF00246">
    <property type="entry name" value="Peptidase_M14"/>
    <property type="match status" value="1"/>
</dbReference>
<keyword evidence="21" id="KW-1185">Reference proteome</keyword>
<evidence type="ECO:0000256" key="18">
    <source>
        <dbReference type="SAM" id="SignalP"/>
    </source>
</evidence>
<dbReference type="AlphaFoldDB" id="A0AAN8N215"/>
<dbReference type="InterPro" id="IPR003146">
    <property type="entry name" value="M14A_act_pep"/>
</dbReference>
<keyword evidence="9 18" id="KW-0732">Signal</keyword>
<reference evidence="20 21" key="1">
    <citation type="submission" date="2019-10" db="EMBL/GenBank/DDBJ databases">
        <authorList>
            <person name="Palmer J.M."/>
        </authorList>
    </citation>
    <scope>NUCLEOTIDE SEQUENCE [LARGE SCALE GENOMIC DNA]</scope>
    <source>
        <strain evidence="20 21">TWF718</strain>
    </source>
</reference>
<evidence type="ECO:0000256" key="11">
    <source>
        <dbReference type="ARBA" id="ARBA00022833"/>
    </source>
</evidence>
<dbReference type="GO" id="GO:0006508">
    <property type="term" value="P:proteolysis"/>
    <property type="evidence" value="ECO:0007669"/>
    <property type="project" value="UniProtKB-KW"/>
</dbReference>
<dbReference type="InterPro" id="IPR057246">
    <property type="entry name" value="CARBOXYPEPT_ZN_1"/>
</dbReference>
<keyword evidence="11" id="KW-0862">Zinc</keyword>
<keyword evidence="6" id="KW-0121">Carboxypeptidase</keyword>
<keyword evidence="14" id="KW-0865">Zymogen</keyword>
<keyword evidence="12" id="KW-0843">Virulence</keyword>
<evidence type="ECO:0000313" key="21">
    <source>
        <dbReference type="Proteomes" id="UP001313282"/>
    </source>
</evidence>
<dbReference type="GO" id="GO:0005576">
    <property type="term" value="C:extracellular region"/>
    <property type="evidence" value="ECO:0007669"/>
    <property type="project" value="UniProtKB-SubCell"/>
</dbReference>
<dbReference type="GO" id="GO:0004181">
    <property type="term" value="F:metallocarboxypeptidase activity"/>
    <property type="evidence" value="ECO:0007669"/>
    <property type="project" value="InterPro"/>
</dbReference>
<dbReference type="PRINTS" id="PR00765">
    <property type="entry name" value="CRBOXYPTASEA"/>
</dbReference>
<evidence type="ECO:0000256" key="12">
    <source>
        <dbReference type="ARBA" id="ARBA00023026"/>
    </source>
</evidence>
<dbReference type="SUPFAM" id="SSF53187">
    <property type="entry name" value="Zn-dependent exopeptidases"/>
    <property type="match status" value="1"/>
</dbReference>
<evidence type="ECO:0000256" key="3">
    <source>
        <dbReference type="ARBA" id="ARBA00004613"/>
    </source>
</evidence>
<gene>
    <name evidence="20" type="ORF">TWF718_009082</name>
</gene>
<comment type="similarity">
    <text evidence="4 17">Belongs to the peptidase M14 family.</text>
</comment>
<evidence type="ECO:0000256" key="16">
    <source>
        <dbReference type="ARBA" id="ARBA00081330"/>
    </source>
</evidence>
<accession>A0AAN8N215</accession>
<evidence type="ECO:0000256" key="6">
    <source>
        <dbReference type="ARBA" id="ARBA00022645"/>
    </source>
</evidence>
<evidence type="ECO:0000256" key="2">
    <source>
        <dbReference type="ARBA" id="ARBA00003091"/>
    </source>
</evidence>
<evidence type="ECO:0000256" key="13">
    <source>
        <dbReference type="ARBA" id="ARBA00023049"/>
    </source>
</evidence>
<evidence type="ECO:0000313" key="20">
    <source>
        <dbReference type="EMBL" id="KAK6339686.1"/>
    </source>
</evidence>
<comment type="cofactor">
    <cofactor evidence="1">
        <name>Zn(2+)</name>
        <dbReference type="ChEBI" id="CHEBI:29105"/>
    </cofactor>
</comment>
<dbReference type="GO" id="GO:0008270">
    <property type="term" value="F:zinc ion binding"/>
    <property type="evidence" value="ECO:0007669"/>
    <property type="project" value="InterPro"/>
</dbReference>
<dbReference type="SMART" id="SM00631">
    <property type="entry name" value="Zn_pept"/>
    <property type="match status" value="1"/>
</dbReference>
<evidence type="ECO:0000256" key="7">
    <source>
        <dbReference type="ARBA" id="ARBA00022670"/>
    </source>
</evidence>
<dbReference type="Gene3D" id="3.30.70.340">
    <property type="entry name" value="Metallocarboxypeptidase-like"/>
    <property type="match status" value="1"/>
</dbReference>
<proteinExistence type="inferred from homology"/>
<feature type="domain" description="Peptidase M14" evidence="19">
    <location>
        <begin position="139"/>
        <end position="441"/>
    </location>
</feature>
<dbReference type="InterPro" id="IPR000834">
    <property type="entry name" value="Peptidase_M14"/>
</dbReference>
<keyword evidence="8" id="KW-0479">Metal-binding</keyword>
<evidence type="ECO:0000256" key="1">
    <source>
        <dbReference type="ARBA" id="ARBA00001947"/>
    </source>
</evidence>
<dbReference type="Pfam" id="PF02244">
    <property type="entry name" value="Propep_M14"/>
    <property type="match status" value="1"/>
</dbReference>
<keyword evidence="10" id="KW-0378">Hydrolase</keyword>
<comment type="function">
    <text evidence="2">Extracellular metalloprotease that contributes to pathogenicity.</text>
</comment>
<dbReference type="EMBL" id="JAVHNR010000006">
    <property type="protein sequence ID" value="KAK6339686.1"/>
    <property type="molecule type" value="Genomic_DNA"/>
</dbReference>
<evidence type="ECO:0000256" key="10">
    <source>
        <dbReference type="ARBA" id="ARBA00022801"/>
    </source>
</evidence>
<keyword evidence="15" id="KW-1015">Disulfide bond</keyword>
<evidence type="ECO:0000256" key="8">
    <source>
        <dbReference type="ARBA" id="ARBA00022723"/>
    </source>
</evidence>
<dbReference type="PROSITE" id="PS00132">
    <property type="entry name" value="CARBOXYPEPT_ZN_1"/>
    <property type="match status" value="1"/>
</dbReference>
<dbReference type="Proteomes" id="UP001313282">
    <property type="component" value="Unassembled WGS sequence"/>
</dbReference>
<dbReference type="PANTHER" id="PTHR11705:SF143">
    <property type="entry name" value="SLL0236 PROTEIN"/>
    <property type="match status" value="1"/>
</dbReference>
<evidence type="ECO:0000259" key="19">
    <source>
        <dbReference type="PROSITE" id="PS52035"/>
    </source>
</evidence>
<dbReference type="InterPro" id="IPR036990">
    <property type="entry name" value="M14A-like_propep"/>
</dbReference>
<dbReference type="Gene3D" id="3.40.630.10">
    <property type="entry name" value="Zn peptidases"/>
    <property type="match status" value="1"/>
</dbReference>
<keyword evidence="5" id="KW-0964">Secreted</keyword>
<comment type="subcellular location">
    <subcellularLocation>
        <location evidence="3">Secreted</location>
    </subcellularLocation>
</comment>
<protein>
    <recommendedName>
        <fullName evidence="16">Carboxypeptidase M14A</fullName>
    </recommendedName>
</protein>
<evidence type="ECO:0000256" key="9">
    <source>
        <dbReference type="ARBA" id="ARBA00022729"/>
    </source>
</evidence>
<feature type="chain" id="PRO_5042996341" description="Carboxypeptidase M14A" evidence="18">
    <location>
        <begin position="21"/>
        <end position="441"/>
    </location>
</feature>
<organism evidence="20 21">
    <name type="scientific">Orbilia javanica</name>
    <dbReference type="NCBI Taxonomy" id="47235"/>
    <lineage>
        <taxon>Eukaryota</taxon>
        <taxon>Fungi</taxon>
        <taxon>Dikarya</taxon>
        <taxon>Ascomycota</taxon>
        <taxon>Pezizomycotina</taxon>
        <taxon>Orbiliomycetes</taxon>
        <taxon>Orbiliales</taxon>
        <taxon>Orbiliaceae</taxon>
        <taxon>Orbilia</taxon>
    </lineage>
</organism>
<evidence type="ECO:0000256" key="17">
    <source>
        <dbReference type="PROSITE-ProRule" id="PRU01379"/>
    </source>
</evidence>
<dbReference type="SUPFAM" id="SSF54897">
    <property type="entry name" value="Protease propeptides/inhibitors"/>
    <property type="match status" value="1"/>
</dbReference>
<sequence>MHLSKKQIFAILAFTGTVAASPVASVKKVDHAGTRVVRLQTHTEEDIAVIKSLVDNLYLDTWTHGYNVNSHVDVAIPPSAQSEFDRISTKAGLKIEVMHEDLGASIEAESPVTVSLAATSKSTLQAANAAVPDPNWFTAYHAYGYHQTYINSLATSYPNNAEIVVSGQSTEGREIVGIHIWGKTKGKPAIVLHSNVHAREWITSKVTEYFATQLLQTGTVSNATVAVTSMLDKYDYYIFPVVNPDGFVHSQTTDRMWRKNRLRLSSNSCIGTDVNRNWDFKWSSSGGASTNPCAQDFKGLAAGDTAEYKGLSAFLKNLVETVGVKLFIDYHSYSQLILSPWGYTCNTPAPDEAEHMRVMKIWEAGMRRRYKTSFTYGPSCTTIYPTTGDSTDWTYGALNITHSYSVELRDTGRYGFVLPANQIIPSGQEAFDGFQDLVNAL</sequence>
<evidence type="ECO:0000256" key="15">
    <source>
        <dbReference type="ARBA" id="ARBA00023157"/>
    </source>
</evidence>
<dbReference type="FunFam" id="3.40.630.10:FF:000040">
    <property type="entry name" value="zinc carboxypeptidase"/>
    <property type="match status" value="1"/>
</dbReference>
<dbReference type="PANTHER" id="PTHR11705">
    <property type="entry name" value="PROTEASE FAMILY M14 CARBOXYPEPTIDASE A,B"/>
    <property type="match status" value="1"/>
</dbReference>
<evidence type="ECO:0000256" key="5">
    <source>
        <dbReference type="ARBA" id="ARBA00022525"/>
    </source>
</evidence>
<name>A0AAN8N215_9PEZI</name>
<dbReference type="CDD" id="cd03860">
    <property type="entry name" value="M14_CP_A-B_like"/>
    <property type="match status" value="1"/>
</dbReference>